<evidence type="ECO:0000256" key="1">
    <source>
        <dbReference type="SAM" id="MobiDB-lite"/>
    </source>
</evidence>
<comment type="caution">
    <text evidence="2">The sequence shown here is derived from an EMBL/GenBank/DDBJ whole genome shotgun (WGS) entry which is preliminary data.</text>
</comment>
<sequence length="97" mass="10714">MSNRTVVIHEGSDMGDGTWRCSKREGENCVHILAARRYMRKEQNVDSDDEGELEGNEHVHNGTNGIDISTQKQTSQREMRAVFPSAGACASMGESSK</sequence>
<gene>
    <name evidence="2" type="ORF">BDP27DRAFT_1428661</name>
</gene>
<dbReference type="EMBL" id="JADNRY010000193">
    <property type="protein sequence ID" value="KAF9061681.1"/>
    <property type="molecule type" value="Genomic_DNA"/>
</dbReference>
<organism evidence="2 3">
    <name type="scientific">Rhodocollybia butyracea</name>
    <dbReference type="NCBI Taxonomy" id="206335"/>
    <lineage>
        <taxon>Eukaryota</taxon>
        <taxon>Fungi</taxon>
        <taxon>Dikarya</taxon>
        <taxon>Basidiomycota</taxon>
        <taxon>Agaricomycotina</taxon>
        <taxon>Agaricomycetes</taxon>
        <taxon>Agaricomycetidae</taxon>
        <taxon>Agaricales</taxon>
        <taxon>Marasmiineae</taxon>
        <taxon>Omphalotaceae</taxon>
        <taxon>Rhodocollybia</taxon>
    </lineage>
</organism>
<feature type="compositionally biased region" description="Acidic residues" evidence="1">
    <location>
        <begin position="45"/>
        <end position="54"/>
    </location>
</feature>
<proteinExistence type="predicted"/>
<evidence type="ECO:0000313" key="3">
    <source>
        <dbReference type="Proteomes" id="UP000772434"/>
    </source>
</evidence>
<feature type="compositionally biased region" description="Polar residues" evidence="1">
    <location>
        <begin position="61"/>
        <end position="74"/>
    </location>
</feature>
<feature type="region of interest" description="Disordered" evidence="1">
    <location>
        <begin position="42"/>
        <end position="97"/>
    </location>
</feature>
<keyword evidence="3" id="KW-1185">Reference proteome</keyword>
<evidence type="ECO:0000313" key="2">
    <source>
        <dbReference type="EMBL" id="KAF9061681.1"/>
    </source>
</evidence>
<accession>A0A9P5U0C0</accession>
<reference evidence="2" key="1">
    <citation type="submission" date="2020-11" db="EMBL/GenBank/DDBJ databases">
        <authorList>
            <consortium name="DOE Joint Genome Institute"/>
            <person name="Ahrendt S."/>
            <person name="Riley R."/>
            <person name="Andreopoulos W."/>
            <person name="Labutti K."/>
            <person name="Pangilinan J."/>
            <person name="Ruiz-Duenas F.J."/>
            <person name="Barrasa J.M."/>
            <person name="Sanchez-Garcia M."/>
            <person name="Camarero S."/>
            <person name="Miyauchi S."/>
            <person name="Serrano A."/>
            <person name="Linde D."/>
            <person name="Babiker R."/>
            <person name="Drula E."/>
            <person name="Ayuso-Fernandez I."/>
            <person name="Pacheco R."/>
            <person name="Padilla G."/>
            <person name="Ferreira P."/>
            <person name="Barriuso J."/>
            <person name="Kellner H."/>
            <person name="Castanera R."/>
            <person name="Alfaro M."/>
            <person name="Ramirez L."/>
            <person name="Pisabarro A.G."/>
            <person name="Kuo A."/>
            <person name="Tritt A."/>
            <person name="Lipzen A."/>
            <person name="He G."/>
            <person name="Yan M."/>
            <person name="Ng V."/>
            <person name="Cullen D."/>
            <person name="Martin F."/>
            <person name="Rosso M.-N."/>
            <person name="Henrissat B."/>
            <person name="Hibbett D."/>
            <person name="Martinez A.T."/>
            <person name="Grigoriev I.V."/>
        </authorList>
    </citation>
    <scope>NUCLEOTIDE SEQUENCE</scope>
    <source>
        <strain evidence="2">AH 40177</strain>
    </source>
</reference>
<dbReference type="AlphaFoldDB" id="A0A9P5U0C0"/>
<name>A0A9P5U0C0_9AGAR</name>
<protein>
    <submittedName>
        <fullName evidence="2">Uncharacterized protein</fullName>
    </submittedName>
</protein>
<dbReference type="Proteomes" id="UP000772434">
    <property type="component" value="Unassembled WGS sequence"/>
</dbReference>